<dbReference type="AlphaFoldDB" id="A0A5C1EB32"/>
<protein>
    <submittedName>
        <fullName evidence="3">Uncharacterized protein</fullName>
    </submittedName>
</protein>
<dbReference type="RefSeq" id="WP_246154178.1">
    <property type="nucleotide sequence ID" value="NZ_CP022579.1"/>
</dbReference>
<keyword evidence="2" id="KW-0732">Signal</keyword>
<feature type="compositionally biased region" description="Low complexity" evidence="1">
    <location>
        <begin position="65"/>
        <end position="98"/>
    </location>
</feature>
<feature type="signal peptide" evidence="2">
    <location>
        <begin position="1"/>
        <end position="26"/>
    </location>
</feature>
<feature type="chain" id="PRO_5022755484" evidence="2">
    <location>
        <begin position="27"/>
        <end position="237"/>
    </location>
</feature>
<dbReference type="KEGG" id="otr:OTERR_25900"/>
<dbReference type="PROSITE" id="PS51257">
    <property type="entry name" value="PROKAR_LIPOPROTEIN"/>
    <property type="match status" value="1"/>
</dbReference>
<evidence type="ECO:0000313" key="4">
    <source>
        <dbReference type="Proteomes" id="UP000323671"/>
    </source>
</evidence>
<accession>A0A5C1EB32</accession>
<evidence type="ECO:0000256" key="1">
    <source>
        <dbReference type="SAM" id="MobiDB-lite"/>
    </source>
</evidence>
<evidence type="ECO:0000256" key="2">
    <source>
        <dbReference type="SAM" id="SignalP"/>
    </source>
</evidence>
<evidence type="ECO:0000313" key="3">
    <source>
        <dbReference type="EMBL" id="QEL66066.1"/>
    </source>
</evidence>
<reference evidence="3 4" key="1">
    <citation type="submission" date="2017-07" db="EMBL/GenBank/DDBJ databases">
        <title>Complete genome sequence of Oryzomicrobium terrae TPP412.</title>
        <authorList>
            <person name="Chiu L.-W."/>
            <person name="Lo K.-J."/>
            <person name="Tsai Y.-M."/>
            <person name="Lin S.-S."/>
            <person name="Kuo C.-H."/>
            <person name="Liu C.-T."/>
        </authorList>
    </citation>
    <scope>NUCLEOTIDE SEQUENCE [LARGE SCALE GENOMIC DNA]</scope>
    <source>
        <strain evidence="3 4">TPP412</strain>
    </source>
</reference>
<gene>
    <name evidence="3" type="ORF">OTERR_25900</name>
</gene>
<organism evidence="3 4">
    <name type="scientific">Oryzomicrobium terrae</name>
    <dbReference type="NCBI Taxonomy" id="1735038"/>
    <lineage>
        <taxon>Bacteria</taxon>
        <taxon>Pseudomonadati</taxon>
        <taxon>Pseudomonadota</taxon>
        <taxon>Betaproteobacteria</taxon>
        <taxon>Rhodocyclales</taxon>
        <taxon>Rhodocyclaceae</taxon>
        <taxon>Oryzomicrobium</taxon>
    </lineage>
</organism>
<keyword evidence="4" id="KW-1185">Reference proteome</keyword>
<sequence length="237" mass="24039">MSSVLRTTALAAALAILGAGCASKTAKPDEATKPAQEAAPAAAAAPTLPPCPAPAKVTDKKGKTTGKSSKTKAAPAPAPTDCTPADGSAPAAKTAPAPAAEPAPAPAAGKDGPGMKNGLVVDSSKVESGYGQKVKGINDWEGEITGRPAAGSKFTQLKIGMSMSQVTYQIGQPTDQGAYITGKAWIPFYFGSDRHRYELVYKGQGRLIFAGGAGFTGDWGSGHLIWIIHNSGEGCCR</sequence>
<proteinExistence type="predicted"/>
<feature type="region of interest" description="Disordered" evidence="1">
    <location>
        <begin position="23"/>
        <end position="121"/>
    </location>
</feature>
<name>A0A5C1EB32_9RHOO</name>
<dbReference type="EMBL" id="CP022579">
    <property type="protein sequence ID" value="QEL66066.1"/>
    <property type="molecule type" value="Genomic_DNA"/>
</dbReference>
<feature type="compositionally biased region" description="Low complexity" evidence="1">
    <location>
        <begin position="34"/>
        <end position="46"/>
    </location>
</feature>
<dbReference type="Proteomes" id="UP000323671">
    <property type="component" value="Chromosome"/>
</dbReference>